<evidence type="ECO:0000256" key="9">
    <source>
        <dbReference type="SAM" id="Phobius"/>
    </source>
</evidence>
<dbReference type="GO" id="GO:0005783">
    <property type="term" value="C:endoplasmic reticulum"/>
    <property type="evidence" value="ECO:0007669"/>
    <property type="project" value="TreeGrafter"/>
</dbReference>
<evidence type="ECO:0000313" key="10">
    <source>
        <dbReference type="EMBL" id="KAJ3207887.1"/>
    </source>
</evidence>
<keyword evidence="6 9" id="KW-1133">Transmembrane helix</keyword>
<organism evidence="10 11">
    <name type="scientific">Clydaea vesicula</name>
    <dbReference type="NCBI Taxonomy" id="447962"/>
    <lineage>
        <taxon>Eukaryota</taxon>
        <taxon>Fungi</taxon>
        <taxon>Fungi incertae sedis</taxon>
        <taxon>Chytridiomycota</taxon>
        <taxon>Chytridiomycota incertae sedis</taxon>
        <taxon>Chytridiomycetes</taxon>
        <taxon>Lobulomycetales</taxon>
        <taxon>Lobulomycetaceae</taxon>
        <taxon>Clydaea</taxon>
    </lineage>
</organism>
<keyword evidence="4 9" id="KW-0812">Transmembrane</keyword>
<proteinExistence type="inferred from homology"/>
<name>A0AAD5TVD8_9FUNG</name>
<evidence type="ECO:0000256" key="2">
    <source>
        <dbReference type="ARBA" id="ARBA00009063"/>
    </source>
</evidence>
<keyword evidence="11" id="KW-1185">Reference proteome</keyword>
<evidence type="ECO:0000256" key="4">
    <source>
        <dbReference type="ARBA" id="ARBA00022692"/>
    </source>
</evidence>
<evidence type="ECO:0000256" key="5">
    <source>
        <dbReference type="ARBA" id="ARBA00022927"/>
    </source>
</evidence>
<comment type="similarity">
    <text evidence="2">Belongs to the syntaxin family.</text>
</comment>
<evidence type="ECO:0000256" key="7">
    <source>
        <dbReference type="ARBA" id="ARBA00023054"/>
    </source>
</evidence>
<accession>A0AAD5TVD8</accession>
<dbReference type="EMBL" id="JADGJW010001024">
    <property type="protein sequence ID" value="KAJ3207887.1"/>
    <property type="molecule type" value="Genomic_DNA"/>
</dbReference>
<evidence type="ECO:0000256" key="3">
    <source>
        <dbReference type="ARBA" id="ARBA00022448"/>
    </source>
</evidence>
<protein>
    <recommendedName>
        <fullName evidence="12">t-SNARE coiled-coil homology domain-containing protein</fullName>
    </recommendedName>
</protein>
<evidence type="ECO:0008006" key="12">
    <source>
        <dbReference type="Google" id="ProtNLM"/>
    </source>
</evidence>
<dbReference type="PANTHER" id="PTHR15959:SF0">
    <property type="entry name" value="SYNTAXIN-18"/>
    <property type="match status" value="1"/>
</dbReference>
<keyword evidence="3" id="KW-0813">Transport</keyword>
<dbReference type="PANTHER" id="PTHR15959">
    <property type="entry name" value="SYNTAXIN-18"/>
    <property type="match status" value="1"/>
</dbReference>
<dbReference type="AlphaFoldDB" id="A0AAD5TVD8"/>
<evidence type="ECO:0000313" key="11">
    <source>
        <dbReference type="Proteomes" id="UP001211065"/>
    </source>
</evidence>
<sequence length="256" mass="29664">MPDLTTLYYEILDPSISTKKDDSNLKQKQTVAKSNTQNTVEPYLSEANQILNQIENLNTYLINTRISYLNLHSLVGNNNFVKVLNEREKDEIDTQTKLIINGCFERIEKLATVAGWDADFDSLLSETRKNIVFQDGLDTEEESEDDLNLTQQEKLMFESENEQIFSELQSTLDVVRVTTQSIQEISNLQNQLVKLLQLQSEKIELIYEDSYKSVGQIEDGNKRLLNAEKNFGQAKKWLLFFLIFSTLIILFLDWFN</sequence>
<evidence type="ECO:0000256" key="6">
    <source>
        <dbReference type="ARBA" id="ARBA00022989"/>
    </source>
</evidence>
<comment type="caution">
    <text evidence="10">The sequence shown here is derived from an EMBL/GenBank/DDBJ whole genome shotgun (WGS) entry which is preliminary data.</text>
</comment>
<evidence type="ECO:0000256" key="8">
    <source>
        <dbReference type="ARBA" id="ARBA00023136"/>
    </source>
</evidence>
<dbReference type="Gene3D" id="1.20.5.110">
    <property type="match status" value="1"/>
</dbReference>
<keyword evidence="8 9" id="KW-0472">Membrane</keyword>
<dbReference type="GO" id="GO:0006890">
    <property type="term" value="P:retrograde vesicle-mediated transport, Golgi to endoplasmic reticulum"/>
    <property type="evidence" value="ECO:0007669"/>
    <property type="project" value="TreeGrafter"/>
</dbReference>
<dbReference type="GO" id="GO:0015031">
    <property type="term" value="P:protein transport"/>
    <property type="evidence" value="ECO:0007669"/>
    <property type="project" value="UniProtKB-KW"/>
</dbReference>
<keyword evidence="5" id="KW-0653">Protein transport</keyword>
<reference evidence="10" key="1">
    <citation type="submission" date="2020-05" db="EMBL/GenBank/DDBJ databases">
        <title>Phylogenomic resolution of chytrid fungi.</title>
        <authorList>
            <person name="Stajich J.E."/>
            <person name="Amses K."/>
            <person name="Simmons R."/>
            <person name="Seto K."/>
            <person name="Myers J."/>
            <person name="Bonds A."/>
            <person name="Quandt C.A."/>
            <person name="Barry K."/>
            <person name="Liu P."/>
            <person name="Grigoriev I."/>
            <person name="Longcore J.E."/>
            <person name="James T.Y."/>
        </authorList>
    </citation>
    <scope>NUCLEOTIDE SEQUENCE</scope>
    <source>
        <strain evidence="10">JEL0476</strain>
    </source>
</reference>
<gene>
    <name evidence="10" type="ORF">HK099_000172</name>
</gene>
<dbReference type="GO" id="GO:0031201">
    <property type="term" value="C:SNARE complex"/>
    <property type="evidence" value="ECO:0007669"/>
    <property type="project" value="TreeGrafter"/>
</dbReference>
<comment type="subcellular location">
    <subcellularLocation>
        <location evidence="1">Membrane</location>
        <topology evidence="1">Single-pass type IV membrane protein</topology>
    </subcellularLocation>
</comment>
<feature type="transmembrane region" description="Helical" evidence="9">
    <location>
        <begin position="237"/>
        <end position="255"/>
    </location>
</feature>
<keyword evidence="7" id="KW-0175">Coiled coil</keyword>
<evidence type="ECO:0000256" key="1">
    <source>
        <dbReference type="ARBA" id="ARBA00004211"/>
    </source>
</evidence>
<dbReference type="Proteomes" id="UP001211065">
    <property type="component" value="Unassembled WGS sequence"/>
</dbReference>